<reference evidence="9" key="1">
    <citation type="submission" date="2019-11" db="EMBL/GenBank/DDBJ databases">
        <authorList>
            <person name="Li J."/>
        </authorList>
    </citation>
    <scope>NUCLEOTIDE SEQUENCE</scope>
    <source>
        <strain evidence="9">B6B</strain>
    </source>
</reference>
<dbReference type="Pfam" id="PF07005">
    <property type="entry name" value="SBD_N"/>
    <property type="match status" value="1"/>
</dbReference>
<dbReference type="EMBL" id="WJNG01000001">
    <property type="protein sequence ID" value="MRH41249.1"/>
    <property type="molecule type" value="Genomic_DNA"/>
</dbReference>
<dbReference type="RefSeq" id="WP_153734911.1">
    <property type="nucleotide sequence ID" value="NZ_WJNG01000001.1"/>
</dbReference>
<keyword evidence="3" id="KW-0547">Nucleotide-binding</keyword>
<gene>
    <name evidence="9" type="ORF">GH741_01010</name>
</gene>
<dbReference type="InterPro" id="IPR031475">
    <property type="entry name" value="NBD_C"/>
</dbReference>
<comment type="caution">
    <text evidence="9">The sequence shown here is derived from an EMBL/GenBank/DDBJ whole genome shotgun (WGS) entry which is preliminary data.</text>
</comment>
<dbReference type="OrthoDB" id="9778478at2"/>
<evidence type="ECO:0000256" key="6">
    <source>
        <dbReference type="ARBA" id="ARBA00023277"/>
    </source>
</evidence>
<dbReference type="Gene3D" id="3.40.980.20">
    <property type="entry name" value="Four-carbon acid sugar kinase, nucleotide binding domain"/>
    <property type="match status" value="1"/>
</dbReference>
<keyword evidence="10" id="KW-1185">Reference proteome</keyword>
<evidence type="ECO:0000313" key="9">
    <source>
        <dbReference type="EMBL" id="MRH41249.1"/>
    </source>
</evidence>
<name>A0A6A8DBL3_9BACI</name>
<keyword evidence="6" id="KW-0119">Carbohydrate metabolism</keyword>
<accession>A0A6A8DBL3</accession>
<dbReference type="AlphaFoldDB" id="A0A6A8DBL3"/>
<dbReference type="InterPro" id="IPR037051">
    <property type="entry name" value="4-carb_acid_sugar_kinase_N_sf"/>
</dbReference>
<comment type="similarity">
    <text evidence="1">Belongs to the four-carbon acid sugar kinase family.</text>
</comment>
<feature type="domain" description="Four-carbon acid sugar kinase N-terminal" evidence="7">
    <location>
        <begin position="9"/>
        <end position="249"/>
    </location>
</feature>
<evidence type="ECO:0000259" key="8">
    <source>
        <dbReference type="Pfam" id="PF17042"/>
    </source>
</evidence>
<evidence type="ECO:0000256" key="5">
    <source>
        <dbReference type="ARBA" id="ARBA00022840"/>
    </source>
</evidence>
<keyword evidence="5" id="KW-0067">ATP-binding</keyword>
<evidence type="ECO:0000256" key="3">
    <source>
        <dbReference type="ARBA" id="ARBA00022741"/>
    </source>
</evidence>
<dbReference type="InterPro" id="IPR010737">
    <property type="entry name" value="4-carb_acid_sugar_kinase_N"/>
</dbReference>
<dbReference type="SUPFAM" id="SSF142764">
    <property type="entry name" value="YgbK-like"/>
    <property type="match status" value="1"/>
</dbReference>
<dbReference type="GO" id="GO:0005524">
    <property type="term" value="F:ATP binding"/>
    <property type="evidence" value="ECO:0007669"/>
    <property type="project" value="UniProtKB-KW"/>
</dbReference>
<keyword evidence="2" id="KW-0808">Transferase</keyword>
<sequence>MQLPNLKLCFYGDDFTGSTDSMEALTNSGLRTVLFLQVPSPDLLNNKFSDVQCFGVAGVSRQMDTTEMENDLRPILEKLMTFDTQIVHYKTCSTFDSSPKVGSIGKVIDMGKEIFPYQKFIPLLVGVPLLKRYTVFGNLFVGVDDTTYRLDRHPTMSRHPVTPMNESDLRLHLAQQTTSFIELLDINDMTGDMDTVNKNYQKRIEMKPDVLLYDTLEDAHLLKAGELIWNESLETQQFVVGSSGVEYALGKYWNSIGIAKQLTKKQLNCKKTNQLLVASGSCSPVTHKQIEWALNNGFEGIKIPSQDLVHPEKKDAVKRRVHKEASDILKTGKSLIIYTALGPDDPSITQTKELMLSLNLNTHSSGKIIGQQLGEIIKDILLERDLQRIVIAGGDTSGFLTQELEVYGLEMTKPIDPGGPLCRIYSENERFDGLEIALKGGQVGEEDYLGKCLTI</sequence>
<organism evidence="9 10">
    <name type="scientific">Aquibacillus halophilus</name>
    <dbReference type="NCBI Taxonomy" id="930132"/>
    <lineage>
        <taxon>Bacteria</taxon>
        <taxon>Bacillati</taxon>
        <taxon>Bacillota</taxon>
        <taxon>Bacilli</taxon>
        <taxon>Bacillales</taxon>
        <taxon>Bacillaceae</taxon>
        <taxon>Aquibacillus</taxon>
    </lineage>
</organism>
<evidence type="ECO:0000259" key="7">
    <source>
        <dbReference type="Pfam" id="PF07005"/>
    </source>
</evidence>
<protein>
    <submittedName>
        <fullName evidence="9">Four-carbon acid sugar kinase family protein</fullName>
    </submittedName>
</protein>
<proteinExistence type="inferred from homology"/>
<feature type="domain" description="Four-carbon acid sugar kinase nucleotide binding" evidence="8">
    <location>
        <begin position="276"/>
        <end position="449"/>
    </location>
</feature>
<evidence type="ECO:0000256" key="4">
    <source>
        <dbReference type="ARBA" id="ARBA00022777"/>
    </source>
</evidence>
<evidence type="ECO:0000256" key="1">
    <source>
        <dbReference type="ARBA" id="ARBA00005715"/>
    </source>
</evidence>
<dbReference type="InterPro" id="IPR042213">
    <property type="entry name" value="NBD_C_sf"/>
</dbReference>
<evidence type="ECO:0000256" key="2">
    <source>
        <dbReference type="ARBA" id="ARBA00022679"/>
    </source>
</evidence>
<keyword evidence="4 9" id="KW-0418">Kinase</keyword>
<dbReference type="Pfam" id="PF17042">
    <property type="entry name" value="NBD_C"/>
    <property type="match status" value="1"/>
</dbReference>
<dbReference type="Gene3D" id="3.40.50.10840">
    <property type="entry name" value="Putative sugar-binding, N-terminal domain"/>
    <property type="match status" value="1"/>
</dbReference>
<dbReference type="GO" id="GO:0016301">
    <property type="term" value="F:kinase activity"/>
    <property type="evidence" value="ECO:0007669"/>
    <property type="project" value="UniProtKB-KW"/>
</dbReference>
<dbReference type="Proteomes" id="UP000799092">
    <property type="component" value="Unassembled WGS sequence"/>
</dbReference>
<evidence type="ECO:0000313" key="10">
    <source>
        <dbReference type="Proteomes" id="UP000799092"/>
    </source>
</evidence>